<dbReference type="OrthoDB" id="2507454at2759"/>
<dbReference type="EMBL" id="LAVV01009429">
    <property type="protein sequence ID" value="KNZ50596.1"/>
    <property type="molecule type" value="Genomic_DNA"/>
</dbReference>
<accession>A0A0L6UPY5</accession>
<gene>
    <name evidence="1" type="ORF">VP01_4334g1</name>
</gene>
<keyword evidence="2" id="KW-1185">Reference proteome</keyword>
<reference evidence="1 2" key="1">
    <citation type="submission" date="2015-08" db="EMBL/GenBank/DDBJ databases">
        <title>Next Generation Sequencing and Analysis of the Genome of Puccinia sorghi L Schw, the Causal Agent of Maize Common Rust.</title>
        <authorList>
            <person name="Rochi L."/>
            <person name="Burguener G."/>
            <person name="Darino M."/>
            <person name="Turjanski A."/>
            <person name="Kreff E."/>
            <person name="Dieguez M.J."/>
            <person name="Sacco F."/>
        </authorList>
    </citation>
    <scope>NUCLEOTIDE SEQUENCE [LARGE SCALE GENOMIC DNA]</scope>
    <source>
        <strain evidence="1 2">RO10H11247</strain>
    </source>
</reference>
<feature type="non-terminal residue" evidence="1">
    <location>
        <position position="1"/>
    </location>
</feature>
<comment type="caution">
    <text evidence="1">The sequence shown here is derived from an EMBL/GenBank/DDBJ whole genome shotgun (WGS) entry which is preliminary data.</text>
</comment>
<sequence length="98" mass="10876">CQLPILKRVGPESNYLDWELVVYFYLNAAGLDYIVDKPNPQKPAEALTSEKKFVCLFITQTIDSSNLFHIQEFCCNASGMFIKTLSPVVGYTGSGSSC</sequence>
<dbReference type="AlphaFoldDB" id="A0A0L6UPY5"/>
<name>A0A0L6UPY5_9BASI</name>
<dbReference type="Proteomes" id="UP000037035">
    <property type="component" value="Unassembled WGS sequence"/>
</dbReference>
<evidence type="ECO:0000313" key="1">
    <source>
        <dbReference type="EMBL" id="KNZ50596.1"/>
    </source>
</evidence>
<organism evidence="1 2">
    <name type="scientific">Puccinia sorghi</name>
    <dbReference type="NCBI Taxonomy" id="27349"/>
    <lineage>
        <taxon>Eukaryota</taxon>
        <taxon>Fungi</taxon>
        <taxon>Dikarya</taxon>
        <taxon>Basidiomycota</taxon>
        <taxon>Pucciniomycotina</taxon>
        <taxon>Pucciniomycetes</taxon>
        <taxon>Pucciniales</taxon>
        <taxon>Pucciniaceae</taxon>
        <taxon>Puccinia</taxon>
    </lineage>
</organism>
<proteinExistence type="predicted"/>
<dbReference type="VEuPathDB" id="FungiDB:VP01_4334g1"/>
<evidence type="ECO:0000313" key="2">
    <source>
        <dbReference type="Proteomes" id="UP000037035"/>
    </source>
</evidence>
<protein>
    <submittedName>
        <fullName evidence="1">Uncharacterized protein</fullName>
    </submittedName>
</protein>